<evidence type="ECO:0000313" key="3">
    <source>
        <dbReference type="EMBL" id="ETF01788.1"/>
    </source>
</evidence>
<dbReference type="PATRIC" id="fig|1424334.3.peg.2699"/>
<dbReference type="HOGENOM" id="CLU_1472251_0_0_4"/>
<feature type="compositionally biased region" description="Polar residues" evidence="1">
    <location>
        <begin position="85"/>
        <end position="101"/>
    </location>
</feature>
<evidence type="ECO:0000313" key="4">
    <source>
        <dbReference type="Proteomes" id="UP000018733"/>
    </source>
</evidence>
<dbReference type="Pfam" id="PF12836">
    <property type="entry name" value="HHH_3"/>
    <property type="match status" value="1"/>
</dbReference>
<dbReference type="eggNOG" id="COG1555">
    <property type="taxonomic scope" value="Bacteria"/>
</dbReference>
<dbReference type="EMBL" id="AYXT01000010">
    <property type="protein sequence ID" value="ETF01788.1"/>
    <property type="molecule type" value="Genomic_DNA"/>
</dbReference>
<dbReference type="OrthoDB" id="8688253at2"/>
<comment type="caution">
    <text evidence="3">The sequence shown here is derived from an EMBL/GenBank/DDBJ whole genome shotgun (WGS) entry which is preliminary data.</text>
</comment>
<feature type="compositionally biased region" description="Basic and acidic residues" evidence="1">
    <location>
        <begin position="149"/>
        <end position="163"/>
    </location>
</feature>
<dbReference type="Gene3D" id="1.10.150.320">
    <property type="entry name" value="Photosystem II 12 kDa extrinsic protein"/>
    <property type="match status" value="1"/>
</dbReference>
<sequence>MIVSFRHLRILLAWGVLSLCAMQGGFAVALDLNQASRSQLLAVKGIGVKTADRILSARSQGAFVSMEDFAARVPGFGPRKRQALREQNVTVSTPPIQSATGNRPAAPSGVAFESPSDVTADRTKSLRNPAAGVALPALPMLIRPRPRQPAREHDKGTHADRRVQAVANTRNGTDSAGIRDKIH</sequence>
<gene>
    <name evidence="3" type="ORF">W822_13450</name>
</gene>
<accession>V8QR18</accession>
<dbReference type="STRING" id="1424334.W822_13450"/>
<dbReference type="InterPro" id="IPR003583">
    <property type="entry name" value="Hlx-hairpin-Hlx_DNA-bd_motif"/>
</dbReference>
<feature type="domain" description="Helix-hairpin-helix DNA-binding motif class 1" evidence="2">
    <location>
        <begin position="68"/>
        <end position="87"/>
    </location>
</feature>
<dbReference type="Proteomes" id="UP000018733">
    <property type="component" value="Unassembled WGS sequence"/>
</dbReference>
<dbReference type="GO" id="GO:0006281">
    <property type="term" value="P:DNA repair"/>
    <property type="evidence" value="ECO:0007669"/>
    <property type="project" value="InterPro"/>
</dbReference>
<protein>
    <recommendedName>
        <fullName evidence="2">Helix-hairpin-helix DNA-binding motif class 1 domain-containing protein</fullName>
    </recommendedName>
</protein>
<evidence type="ECO:0000256" key="1">
    <source>
        <dbReference type="SAM" id="MobiDB-lite"/>
    </source>
</evidence>
<feature type="domain" description="Helix-hairpin-helix DNA-binding motif class 1" evidence="2">
    <location>
        <begin position="38"/>
        <end position="57"/>
    </location>
</feature>
<evidence type="ECO:0000259" key="2">
    <source>
        <dbReference type="SMART" id="SM00278"/>
    </source>
</evidence>
<dbReference type="InterPro" id="IPR010994">
    <property type="entry name" value="RuvA_2-like"/>
</dbReference>
<dbReference type="AlphaFoldDB" id="V8QR18"/>
<feature type="region of interest" description="Disordered" evidence="1">
    <location>
        <begin position="85"/>
        <end position="122"/>
    </location>
</feature>
<dbReference type="GO" id="GO:0003677">
    <property type="term" value="F:DNA binding"/>
    <property type="evidence" value="ECO:0007669"/>
    <property type="project" value="InterPro"/>
</dbReference>
<organism evidence="3 4">
    <name type="scientific">Advenella kashmirensis W13003</name>
    <dbReference type="NCBI Taxonomy" id="1424334"/>
    <lineage>
        <taxon>Bacteria</taxon>
        <taxon>Pseudomonadati</taxon>
        <taxon>Pseudomonadota</taxon>
        <taxon>Betaproteobacteria</taxon>
        <taxon>Burkholderiales</taxon>
        <taxon>Alcaligenaceae</taxon>
    </lineage>
</organism>
<keyword evidence="4" id="KW-1185">Reference proteome</keyword>
<name>V8QR18_9BURK</name>
<dbReference type="SUPFAM" id="SSF47781">
    <property type="entry name" value="RuvA domain 2-like"/>
    <property type="match status" value="1"/>
</dbReference>
<proteinExistence type="predicted"/>
<dbReference type="SMART" id="SM00278">
    <property type="entry name" value="HhH1"/>
    <property type="match status" value="2"/>
</dbReference>
<reference evidence="3 4" key="1">
    <citation type="journal article" date="2014" name="Genome Announc.">
        <title>Draft Genome Sequence of Advenella kashmirensis Strain W13003, a Polycyclic Aromatic Hydrocarbon-Degrading Bacterium.</title>
        <authorList>
            <person name="Wang X."/>
            <person name="Jin D."/>
            <person name="Zhou L."/>
            <person name="Wu L."/>
            <person name="An W."/>
            <person name="Zhao L."/>
        </authorList>
    </citation>
    <scope>NUCLEOTIDE SEQUENCE [LARGE SCALE GENOMIC DNA]</scope>
    <source>
        <strain evidence="3 4">W13003</strain>
    </source>
</reference>
<dbReference type="RefSeq" id="WP_024005645.1">
    <property type="nucleotide sequence ID" value="NZ_KI650980.1"/>
</dbReference>
<feature type="region of interest" description="Disordered" evidence="1">
    <location>
        <begin position="141"/>
        <end position="183"/>
    </location>
</feature>